<evidence type="ECO:0000313" key="3">
    <source>
        <dbReference type="Proteomes" id="UP000191980"/>
    </source>
</evidence>
<accession>A0A1V8M9P5</accession>
<keyword evidence="1" id="KW-0472">Membrane</keyword>
<proteinExistence type="predicted"/>
<feature type="transmembrane region" description="Helical" evidence="1">
    <location>
        <begin position="20"/>
        <end position="39"/>
    </location>
</feature>
<dbReference type="RefSeq" id="WP_080522843.1">
    <property type="nucleotide sequence ID" value="NZ_LPUF01000001.1"/>
</dbReference>
<dbReference type="AlphaFoldDB" id="A0A1V8M9P5"/>
<protein>
    <submittedName>
        <fullName evidence="2">Uncharacterized protein</fullName>
    </submittedName>
</protein>
<dbReference type="OrthoDB" id="9975819at2"/>
<keyword evidence="1" id="KW-1133">Transmembrane helix</keyword>
<comment type="caution">
    <text evidence="2">The sequence shown here is derived from an EMBL/GenBank/DDBJ whole genome shotgun (WGS) entry which is preliminary data.</text>
</comment>
<organism evidence="2 3">
    <name type="scientific">Methyloprofundus sedimenti</name>
    <dbReference type="NCBI Taxonomy" id="1420851"/>
    <lineage>
        <taxon>Bacteria</taxon>
        <taxon>Pseudomonadati</taxon>
        <taxon>Pseudomonadota</taxon>
        <taxon>Gammaproteobacteria</taxon>
        <taxon>Methylococcales</taxon>
        <taxon>Methylococcaceae</taxon>
        <taxon>Methyloprofundus</taxon>
    </lineage>
</organism>
<evidence type="ECO:0000256" key="1">
    <source>
        <dbReference type="SAM" id="Phobius"/>
    </source>
</evidence>
<feature type="transmembrane region" description="Helical" evidence="1">
    <location>
        <begin position="51"/>
        <end position="70"/>
    </location>
</feature>
<keyword evidence="1" id="KW-0812">Transmembrane</keyword>
<reference evidence="2 3" key="1">
    <citation type="submission" date="2015-12" db="EMBL/GenBank/DDBJ databases">
        <authorList>
            <person name="Shamseldin A."/>
            <person name="Moawad H."/>
            <person name="Abd El-Rahim W.M."/>
            <person name="Sadowsky M.J."/>
        </authorList>
    </citation>
    <scope>NUCLEOTIDE SEQUENCE [LARGE SCALE GENOMIC DNA]</scope>
    <source>
        <strain evidence="2 3">WF1</strain>
    </source>
</reference>
<sequence>MKKVGDLSESVKSDASITRLNQSIPWLFGAGIAAGHLLTASSCTLPQQGRCAVCGGCVVALGSLVGWAMIKKRQGDDFYNH</sequence>
<dbReference type="Proteomes" id="UP000191980">
    <property type="component" value="Unassembled WGS sequence"/>
</dbReference>
<evidence type="ECO:0000313" key="2">
    <source>
        <dbReference type="EMBL" id="OQK18238.1"/>
    </source>
</evidence>
<gene>
    <name evidence="2" type="ORF">AU255_10510</name>
</gene>
<keyword evidence="3" id="KW-1185">Reference proteome</keyword>
<dbReference type="EMBL" id="LPUF01000001">
    <property type="protein sequence ID" value="OQK18238.1"/>
    <property type="molecule type" value="Genomic_DNA"/>
</dbReference>
<dbReference type="STRING" id="1420851.AU255_10510"/>
<name>A0A1V8M9P5_9GAMM</name>